<dbReference type="PROSITE" id="PS50850">
    <property type="entry name" value="MFS"/>
    <property type="match status" value="1"/>
</dbReference>
<comment type="subcellular location">
    <subcellularLocation>
        <location evidence="1">Membrane</location>
        <topology evidence="1">Multi-pass membrane protein</topology>
    </subcellularLocation>
</comment>
<accession>A0A4D9CW45</accession>
<feature type="transmembrane region" description="Helical" evidence="8">
    <location>
        <begin position="97"/>
        <end position="121"/>
    </location>
</feature>
<feature type="transmembrane region" description="Helical" evidence="8">
    <location>
        <begin position="222"/>
        <end position="242"/>
    </location>
</feature>
<evidence type="ECO:0000259" key="9">
    <source>
        <dbReference type="PROSITE" id="PS50850"/>
    </source>
</evidence>
<dbReference type="PANTHER" id="PTHR23506:SF23">
    <property type="entry name" value="GH10249P"/>
    <property type="match status" value="1"/>
</dbReference>
<dbReference type="InterPro" id="IPR001958">
    <property type="entry name" value="Tet-R_TetA/multi-R_MdtG-like"/>
</dbReference>
<feature type="compositionally biased region" description="Gly residues" evidence="7">
    <location>
        <begin position="738"/>
        <end position="756"/>
    </location>
</feature>
<feature type="compositionally biased region" description="Acidic residues" evidence="7">
    <location>
        <begin position="287"/>
        <end position="304"/>
    </location>
</feature>
<proteinExistence type="inferred from homology"/>
<feature type="region of interest" description="Disordered" evidence="7">
    <location>
        <begin position="20"/>
        <end position="80"/>
    </location>
</feature>
<evidence type="ECO:0000256" key="1">
    <source>
        <dbReference type="ARBA" id="ARBA00004141"/>
    </source>
</evidence>
<feature type="region of interest" description="Disordered" evidence="7">
    <location>
        <begin position="725"/>
        <end position="767"/>
    </location>
</feature>
<evidence type="ECO:0000313" key="10">
    <source>
        <dbReference type="EMBL" id="TFJ83156.1"/>
    </source>
</evidence>
<dbReference type="GO" id="GO:0022857">
    <property type="term" value="F:transmembrane transporter activity"/>
    <property type="evidence" value="ECO:0007669"/>
    <property type="project" value="InterPro"/>
</dbReference>
<feature type="transmembrane region" description="Helical" evidence="8">
    <location>
        <begin position="500"/>
        <end position="523"/>
    </location>
</feature>
<evidence type="ECO:0000256" key="8">
    <source>
        <dbReference type="SAM" id="Phobius"/>
    </source>
</evidence>
<keyword evidence="5 8" id="KW-1133">Transmembrane helix</keyword>
<dbReference type="InterPro" id="IPR020846">
    <property type="entry name" value="MFS_dom"/>
</dbReference>
<feature type="region of interest" description="Disordered" evidence="7">
    <location>
        <begin position="277"/>
        <end position="313"/>
    </location>
</feature>
<evidence type="ECO:0000256" key="6">
    <source>
        <dbReference type="ARBA" id="ARBA00023136"/>
    </source>
</evidence>
<feature type="transmembrane region" description="Helical" evidence="8">
    <location>
        <begin position="248"/>
        <end position="268"/>
    </location>
</feature>
<feature type="transmembrane region" description="Helical" evidence="8">
    <location>
        <begin position="601"/>
        <end position="627"/>
    </location>
</feature>
<feature type="transmembrane region" description="Helical" evidence="8">
    <location>
        <begin position="388"/>
        <end position="409"/>
    </location>
</feature>
<dbReference type="SUPFAM" id="SSF103473">
    <property type="entry name" value="MFS general substrate transporter"/>
    <property type="match status" value="1"/>
</dbReference>
<evidence type="ECO:0000256" key="3">
    <source>
        <dbReference type="ARBA" id="ARBA00022448"/>
    </source>
</evidence>
<evidence type="ECO:0000256" key="5">
    <source>
        <dbReference type="ARBA" id="ARBA00022989"/>
    </source>
</evidence>
<protein>
    <recommendedName>
        <fullName evidence="9">Major facilitator superfamily (MFS) profile domain-containing protein</fullName>
    </recommendedName>
</protein>
<keyword evidence="4 8" id="KW-0812">Transmembrane</keyword>
<feature type="transmembrane region" description="Helical" evidence="8">
    <location>
        <begin position="162"/>
        <end position="182"/>
    </location>
</feature>
<keyword evidence="3" id="KW-0813">Transport</keyword>
<feature type="transmembrane region" description="Helical" evidence="8">
    <location>
        <begin position="429"/>
        <end position="450"/>
    </location>
</feature>
<evidence type="ECO:0000313" key="11">
    <source>
        <dbReference type="Proteomes" id="UP000355283"/>
    </source>
</evidence>
<feature type="domain" description="Major facilitator superfamily (MFS) profile" evidence="9">
    <location>
        <begin position="97"/>
        <end position="630"/>
    </location>
</feature>
<dbReference type="Pfam" id="PF07690">
    <property type="entry name" value="MFS_1"/>
    <property type="match status" value="1"/>
</dbReference>
<dbReference type="InterPro" id="IPR011701">
    <property type="entry name" value="MFS"/>
</dbReference>
<dbReference type="GO" id="GO:0016020">
    <property type="term" value="C:membrane"/>
    <property type="evidence" value="ECO:0007669"/>
    <property type="project" value="UniProtKB-SubCell"/>
</dbReference>
<feature type="transmembrane region" description="Helical" evidence="8">
    <location>
        <begin position="462"/>
        <end position="480"/>
    </location>
</feature>
<dbReference type="Proteomes" id="UP000355283">
    <property type="component" value="Unassembled WGS sequence"/>
</dbReference>
<feature type="transmembrane region" description="Helical" evidence="8">
    <location>
        <begin position="133"/>
        <end position="155"/>
    </location>
</feature>
<comment type="similarity">
    <text evidence="2">Belongs to the major facilitator superfamily. Vesicular transporter family.</text>
</comment>
<evidence type="ECO:0000256" key="4">
    <source>
        <dbReference type="ARBA" id="ARBA00022692"/>
    </source>
</evidence>
<dbReference type="OrthoDB" id="446368at2759"/>
<keyword evidence="6 8" id="KW-0472">Membrane</keyword>
<dbReference type="Gene3D" id="1.20.1250.20">
    <property type="entry name" value="MFS general substrate transporter like domains"/>
    <property type="match status" value="2"/>
</dbReference>
<dbReference type="InterPro" id="IPR050930">
    <property type="entry name" value="MFS_Vesicular_Transporter"/>
</dbReference>
<keyword evidence="11" id="KW-1185">Reference proteome</keyword>
<evidence type="ECO:0000256" key="2">
    <source>
        <dbReference type="ARBA" id="ARBA00006829"/>
    </source>
</evidence>
<sequence length="767" mass="81495">MKERVEECKSCGGGDVCAAHRDIPCHNKEREKEEGKRWNRAKQSSSLEAQFLGDGQSSGAGQAAGPGLSPTSEQSILGDGHSLSSTARSLKSGPRMLRFFITFGIAWSSTITSCLGPYFPLYVKRKFGASSTLLGLIFSITSIVQFLTCPLVGPLSRAFSRLVTLMIGLVVLAAGALLFGMLDSIPGFIIGRLLQGIGNGFLEVSGLSLLMRFSTDLRRDIGLLEGASGVGSLLGPLIGGFLSARLGFRALFGMMTAPLLALILLLWIRPGAVLPPEPSREGPVCDMESDGEGGGVEEEEEEEGGREGMEYGERRAVRGVEMVPLAPGDTAWARPDAGTDGGLDGGLDAGRATASEDALPLSPTFSPPPVAPSAYESFAATSQKLFRALLVSPTLPLYIAAVLILAGGLSFMDTSLTEHLMMATGVTSYTAGLLFTVQVDVYIVFAFCAAELAHRLGEWRTILTSTILWSLSMLALGPFPPLASAFAVGTQGNKGDGLELLVSSLVVLGLTETFVFLPFIPVFHHRFRRKHGWEALETEDTVASVWTTTWAAGHCLGPLVGGLLLDTLPPTPALSCLARAVRAEEEGAAPVSVETASCQSAFGWVASLWGFSGLLVAGCLAVALLRAKIRLAWRRRKWSGWSRRVSEGSLGEVPLAGGMPNEDMFHLDDEDVGEGGGEGGGEEEGEHAMCTGRVLPRQPLLAMPSFYATEEYEVERSHRCADAMRRGTSLDGSRRGGWRQGGWRMGRGDGGGGVKKGAGDGERRARR</sequence>
<feature type="compositionally biased region" description="Basic and acidic residues" evidence="7">
    <location>
        <begin position="757"/>
        <end position="767"/>
    </location>
</feature>
<reference evidence="10 11" key="1">
    <citation type="submission" date="2019-01" db="EMBL/GenBank/DDBJ databases">
        <title>Nuclear Genome Assembly of the Microalgal Biofuel strain Nannochloropsis salina CCMP1776.</title>
        <authorList>
            <person name="Hovde B."/>
        </authorList>
    </citation>
    <scope>NUCLEOTIDE SEQUENCE [LARGE SCALE GENOMIC DNA]</scope>
    <source>
        <strain evidence="10 11">CCMP1776</strain>
    </source>
</reference>
<dbReference type="PANTHER" id="PTHR23506">
    <property type="entry name" value="GH10249P"/>
    <property type="match status" value="1"/>
</dbReference>
<dbReference type="EMBL" id="SDOX01000067">
    <property type="protein sequence ID" value="TFJ83156.1"/>
    <property type="molecule type" value="Genomic_DNA"/>
</dbReference>
<feature type="transmembrane region" description="Helical" evidence="8">
    <location>
        <begin position="188"/>
        <end position="210"/>
    </location>
</feature>
<dbReference type="InterPro" id="IPR036259">
    <property type="entry name" value="MFS_trans_sf"/>
</dbReference>
<name>A0A4D9CW45_9STRA</name>
<organism evidence="10 11">
    <name type="scientific">Nannochloropsis salina CCMP1776</name>
    <dbReference type="NCBI Taxonomy" id="1027361"/>
    <lineage>
        <taxon>Eukaryota</taxon>
        <taxon>Sar</taxon>
        <taxon>Stramenopiles</taxon>
        <taxon>Ochrophyta</taxon>
        <taxon>Eustigmatophyceae</taxon>
        <taxon>Eustigmatales</taxon>
        <taxon>Monodopsidaceae</taxon>
        <taxon>Microchloropsis</taxon>
        <taxon>Microchloropsis salina</taxon>
    </lineage>
</organism>
<dbReference type="PRINTS" id="PR01035">
    <property type="entry name" value="TCRTETA"/>
</dbReference>
<dbReference type="AlphaFoldDB" id="A0A4D9CW45"/>
<gene>
    <name evidence="10" type="ORF">NSK_005545</name>
</gene>
<feature type="region of interest" description="Disordered" evidence="7">
    <location>
        <begin position="328"/>
        <end position="347"/>
    </location>
</feature>
<comment type="caution">
    <text evidence="10">The sequence shown here is derived from an EMBL/GenBank/DDBJ whole genome shotgun (WGS) entry which is preliminary data.</text>
</comment>
<evidence type="ECO:0000256" key="7">
    <source>
        <dbReference type="SAM" id="MobiDB-lite"/>
    </source>
</evidence>
<feature type="compositionally biased region" description="Basic and acidic residues" evidence="7">
    <location>
        <begin position="20"/>
        <end position="37"/>
    </location>
</feature>
<feature type="transmembrane region" description="Helical" evidence="8">
    <location>
        <begin position="543"/>
        <end position="565"/>
    </location>
</feature>